<dbReference type="InterPro" id="IPR006357">
    <property type="entry name" value="HAD-SF_hydro_IIA"/>
</dbReference>
<protein>
    <recommendedName>
        <fullName evidence="13">Haloacid dehalogenase-like hydrolase domain-containing protein 2</fullName>
        <ecNumber evidence="5">3.6.1.1</ecNumber>
    </recommendedName>
    <alternativeName>
        <fullName evidence="12">Phospholysine phosphohistidine inorganic pyrophosphate phosphatase</fullName>
    </alternativeName>
</protein>
<evidence type="ECO:0000256" key="10">
    <source>
        <dbReference type="ARBA" id="ARBA00023242"/>
    </source>
</evidence>
<dbReference type="GO" id="GO:0046872">
    <property type="term" value="F:metal ion binding"/>
    <property type="evidence" value="ECO:0007669"/>
    <property type="project" value="UniProtKB-KW"/>
</dbReference>
<reference evidence="15" key="1">
    <citation type="journal article" date="2023" name="Insect Mol. Biol.">
        <title>Genome sequencing provides insights into the evolution of gene families encoding plant cell wall-degrading enzymes in longhorned beetles.</title>
        <authorList>
            <person name="Shin N.R."/>
            <person name="Okamura Y."/>
            <person name="Kirsch R."/>
            <person name="Pauchet Y."/>
        </authorList>
    </citation>
    <scope>NUCLEOTIDE SEQUENCE</scope>
    <source>
        <strain evidence="15">RBIC_L_NR</strain>
    </source>
</reference>
<dbReference type="NCBIfam" id="TIGR01458">
    <property type="entry name" value="HAD-SF-IIA-hyp3"/>
    <property type="match status" value="1"/>
</dbReference>
<dbReference type="GO" id="GO:0005634">
    <property type="term" value="C:nucleus"/>
    <property type="evidence" value="ECO:0007669"/>
    <property type="project" value="UniProtKB-SubCell"/>
</dbReference>
<evidence type="ECO:0000256" key="11">
    <source>
        <dbReference type="ARBA" id="ARBA00037258"/>
    </source>
</evidence>
<accession>A0AAV8WT15</accession>
<evidence type="ECO:0000256" key="2">
    <source>
        <dbReference type="ARBA" id="ARBA00004123"/>
    </source>
</evidence>
<dbReference type="SUPFAM" id="SSF56784">
    <property type="entry name" value="HAD-like"/>
    <property type="match status" value="1"/>
</dbReference>
<comment type="cofactor">
    <cofactor evidence="1">
        <name>Mg(2+)</name>
        <dbReference type="ChEBI" id="CHEBI:18420"/>
    </cofactor>
</comment>
<proteinExistence type="inferred from homology"/>
<keyword evidence="10" id="KW-0539">Nucleus</keyword>
<dbReference type="Gene3D" id="3.40.50.1000">
    <property type="entry name" value="HAD superfamily/HAD-like"/>
    <property type="match status" value="2"/>
</dbReference>
<keyword evidence="8" id="KW-0378">Hydrolase</keyword>
<evidence type="ECO:0000256" key="4">
    <source>
        <dbReference type="ARBA" id="ARBA00007958"/>
    </source>
</evidence>
<dbReference type="AlphaFoldDB" id="A0AAV8WT15"/>
<dbReference type="InterPro" id="IPR006355">
    <property type="entry name" value="LHPP/HDHD2"/>
</dbReference>
<evidence type="ECO:0000256" key="13">
    <source>
        <dbReference type="ARBA" id="ARBA00039666"/>
    </source>
</evidence>
<sequence>MIRAVLIDLSGTLHIENQAIPGCAEALKKLFQRNLYVKFVTNTTKESNRILYERLINLGFDVDKRDIISSLGAAKILIQQRELKPMVMLSPEAMEDFEDIACPHNEIPNAVLIGLAPTEFHYDRMNEAFRYLLGGAALIAIHAGKYYKRSDGLALGPGCFVRGLEYSAQCTAELVGKPMKTFFLSALGGIPPENAVMIGDDVTDDILGAIQAGMKGYLVQTGKYTSGDEYKITPAPTAVFPNFVEAVEDILAEI</sequence>
<evidence type="ECO:0000313" key="16">
    <source>
        <dbReference type="Proteomes" id="UP001162156"/>
    </source>
</evidence>
<dbReference type="InterPro" id="IPR036412">
    <property type="entry name" value="HAD-like_sf"/>
</dbReference>
<evidence type="ECO:0000256" key="6">
    <source>
        <dbReference type="ARBA" id="ARBA00022490"/>
    </source>
</evidence>
<dbReference type="Pfam" id="PF13242">
    <property type="entry name" value="Hydrolase_like"/>
    <property type="match status" value="1"/>
</dbReference>
<evidence type="ECO:0000256" key="3">
    <source>
        <dbReference type="ARBA" id="ARBA00004496"/>
    </source>
</evidence>
<comment type="function">
    <text evidence="11">Phosphatase that hydrolyzes imidodiphosphate, 3-phosphohistidine and 6-phospholysine. Has broad substrate specificity and can also hydrolyze inorganic diphosphate, but with lower efficiency.</text>
</comment>
<comment type="similarity">
    <text evidence="4">Belongs to the HAD-like hydrolase superfamily.</text>
</comment>
<evidence type="ECO:0000313" key="15">
    <source>
        <dbReference type="EMBL" id="KAJ8929717.1"/>
    </source>
</evidence>
<keyword evidence="9" id="KW-0460">Magnesium</keyword>
<evidence type="ECO:0000256" key="8">
    <source>
        <dbReference type="ARBA" id="ARBA00022801"/>
    </source>
</evidence>
<dbReference type="GO" id="GO:0004427">
    <property type="term" value="F:inorganic diphosphate phosphatase activity"/>
    <property type="evidence" value="ECO:0007669"/>
    <property type="project" value="UniProtKB-EC"/>
</dbReference>
<comment type="subcellular location">
    <subcellularLocation>
        <location evidence="3">Cytoplasm</location>
    </subcellularLocation>
    <subcellularLocation>
        <location evidence="2">Nucleus</location>
    </subcellularLocation>
</comment>
<evidence type="ECO:0000256" key="7">
    <source>
        <dbReference type="ARBA" id="ARBA00022723"/>
    </source>
</evidence>
<dbReference type="GO" id="GO:0016791">
    <property type="term" value="F:phosphatase activity"/>
    <property type="evidence" value="ECO:0007669"/>
    <property type="project" value="InterPro"/>
</dbReference>
<comment type="caution">
    <text evidence="15">The sequence shown here is derived from an EMBL/GenBank/DDBJ whole genome shotgun (WGS) entry which is preliminary data.</text>
</comment>
<evidence type="ECO:0000256" key="12">
    <source>
        <dbReference type="ARBA" id="ARBA00039357"/>
    </source>
</evidence>
<dbReference type="PANTHER" id="PTHR19288:SF46">
    <property type="entry name" value="HALOACID DEHALOGENASE-LIKE HYDROLASE DOMAIN-CONTAINING PROTEIN 2"/>
    <property type="match status" value="1"/>
</dbReference>
<evidence type="ECO:0000256" key="1">
    <source>
        <dbReference type="ARBA" id="ARBA00001946"/>
    </source>
</evidence>
<dbReference type="Pfam" id="PF13344">
    <property type="entry name" value="Hydrolase_6"/>
    <property type="match status" value="1"/>
</dbReference>
<dbReference type="InterPro" id="IPR023214">
    <property type="entry name" value="HAD_sf"/>
</dbReference>
<evidence type="ECO:0000256" key="14">
    <source>
        <dbReference type="ARBA" id="ARBA00047820"/>
    </source>
</evidence>
<dbReference type="PANTHER" id="PTHR19288">
    <property type="entry name" value="4-NITROPHENYLPHOSPHATASE-RELATED"/>
    <property type="match status" value="1"/>
</dbReference>
<dbReference type="FunFam" id="3.40.50.1000:FF:000051">
    <property type="entry name" value="Phospholysine phosphohistidine inorganic pyrophosphate phosphatase"/>
    <property type="match status" value="1"/>
</dbReference>
<gene>
    <name evidence="15" type="ORF">NQ314_017564</name>
</gene>
<dbReference type="EC" id="3.6.1.1" evidence="5"/>
<dbReference type="EMBL" id="JANEYF010004904">
    <property type="protein sequence ID" value="KAJ8929717.1"/>
    <property type="molecule type" value="Genomic_DNA"/>
</dbReference>
<comment type="catalytic activity">
    <reaction evidence="14">
        <text>diphosphate + H2O = 2 phosphate + H(+)</text>
        <dbReference type="Rhea" id="RHEA:24576"/>
        <dbReference type="ChEBI" id="CHEBI:15377"/>
        <dbReference type="ChEBI" id="CHEBI:15378"/>
        <dbReference type="ChEBI" id="CHEBI:33019"/>
        <dbReference type="ChEBI" id="CHEBI:43474"/>
        <dbReference type="EC" id="3.6.1.1"/>
    </reaction>
</comment>
<keyword evidence="7" id="KW-0479">Metal-binding</keyword>
<dbReference type="Proteomes" id="UP001162156">
    <property type="component" value="Unassembled WGS sequence"/>
</dbReference>
<evidence type="ECO:0000256" key="9">
    <source>
        <dbReference type="ARBA" id="ARBA00022842"/>
    </source>
</evidence>
<evidence type="ECO:0000256" key="5">
    <source>
        <dbReference type="ARBA" id="ARBA00012146"/>
    </source>
</evidence>
<name>A0AAV8WT15_9CUCU</name>
<organism evidence="15 16">
    <name type="scientific">Rhamnusium bicolor</name>
    <dbReference type="NCBI Taxonomy" id="1586634"/>
    <lineage>
        <taxon>Eukaryota</taxon>
        <taxon>Metazoa</taxon>
        <taxon>Ecdysozoa</taxon>
        <taxon>Arthropoda</taxon>
        <taxon>Hexapoda</taxon>
        <taxon>Insecta</taxon>
        <taxon>Pterygota</taxon>
        <taxon>Neoptera</taxon>
        <taxon>Endopterygota</taxon>
        <taxon>Coleoptera</taxon>
        <taxon>Polyphaga</taxon>
        <taxon>Cucujiformia</taxon>
        <taxon>Chrysomeloidea</taxon>
        <taxon>Cerambycidae</taxon>
        <taxon>Lepturinae</taxon>
        <taxon>Rhagiini</taxon>
        <taxon>Rhamnusium</taxon>
    </lineage>
</organism>
<keyword evidence="6" id="KW-0963">Cytoplasm</keyword>
<keyword evidence="16" id="KW-1185">Reference proteome</keyword>
<dbReference type="GO" id="GO:0005737">
    <property type="term" value="C:cytoplasm"/>
    <property type="evidence" value="ECO:0007669"/>
    <property type="project" value="UniProtKB-SubCell"/>
</dbReference>